<evidence type="ECO:0000313" key="2">
    <source>
        <dbReference type="EMBL" id="TQV71537.1"/>
    </source>
</evidence>
<reference evidence="2 3" key="1">
    <citation type="submission" date="2019-06" db="EMBL/GenBank/DDBJ databases">
        <title>Draft genome of Aliikangiella marina GYP-15.</title>
        <authorList>
            <person name="Wang G."/>
        </authorList>
    </citation>
    <scope>NUCLEOTIDE SEQUENCE [LARGE SCALE GENOMIC DNA]</scope>
    <source>
        <strain evidence="2 3">GYP-15</strain>
    </source>
</reference>
<dbReference type="GO" id="GO:0055085">
    <property type="term" value="P:transmembrane transport"/>
    <property type="evidence" value="ECO:0007669"/>
    <property type="project" value="TreeGrafter"/>
</dbReference>
<evidence type="ECO:0000313" key="3">
    <source>
        <dbReference type="Proteomes" id="UP000317839"/>
    </source>
</evidence>
<dbReference type="OrthoDB" id="9807574at2"/>
<dbReference type="GO" id="GO:0019867">
    <property type="term" value="C:outer membrane"/>
    <property type="evidence" value="ECO:0007669"/>
    <property type="project" value="InterPro"/>
</dbReference>
<gene>
    <name evidence="2" type="ORF">FLL45_20520</name>
</gene>
<comment type="caution">
    <text evidence="2">The sequence shown here is derived from an EMBL/GenBank/DDBJ whole genome shotgun (WGS) entry which is preliminary data.</text>
</comment>
<organism evidence="2 3">
    <name type="scientific">Aliikangiella marina</name>
    <dbReference type="NCBI Taxonomy" id="1712262"/>
    <lineage>
        <taxon>Bacteria</taxon>
        <taxon>Pseudomonadati</taxon>
        <taxon>Pseudomonadota</taxon>
        <taxon>Gammaproteobacteria</taxon>
        <taxon>Oceanospirillales</taxon>
        <taxon>Pleioneaceae</taxon>
        <taxon>Aliikangiella</taxon>
    </lineage>
</organism>
<dbReference type="Proteomes" id="UP000317839">
    <property type="component" value="Unassembled WGS sequence"/>
</dbReference>
<protein>
    <submittedName>
        <fullName evidence="2">Outer membrane beta-barrel protein</fullName>
    </submittedName>
</protein>
<keyword evidence="3" id="KW-1185">Reference proteome</keyword>
<proteinExistence type="predicted"/>
<accession>A0A545T2T6</accession>
<dbReference type="PANTHER" id="PTHR36920">
    <property type="match status" value="1"/>
</dbReference>
<dbReference type="Pfam" id="PF03922">
    <property type="entry name" value="OmpW"/>
    <property type="match status" value="1"/>
</dbReference>
<dbReference type="SUPFAM" id="SSF56925">
    <property type="entry name" value="OMPA-like"/>
    <property type="match status" value="1"/>
</dbReference>
<name>A0A545T2T6_9GAMM</name>
<dbReference type="AlphaFoldDB" id="A0A545T2T6"/>
<feature type="signal peptide" evidence="1">
    <location>
        <begin position="1"/>
        <end position="23"/>
    </location>
</feature>
<dbReference type="InterPro" id="IPR011250">
    <property type="entry name" value="OMP/PagP_B-barrel"/>
</dbReference>
<sequence length="216" mass="22869">MLIMKKKSIALAILAVLSAPTMAADDGSNWVFRTGVAHVSPNDDSGSVLGGGVGVDADTGLGLSFTYMFDDEWGFEILGALPFTHDIKGTGVLTGLDIGETKHLPPTFSVVYQWGNETTYHVGAGLNYTTFFDEETTPALDTALAGDTGLSLDDSFGLAVKFGFDTPISEDWTFSGSVYYMNIETDADVILDGAVAATVDVEINPWVVMLGVGTTF</sequence>
<feature type="chain" id="PRO_5022048305" evidence="1">
    <location>
        <begin position="24"/>
        <end position="216"/>
    </location>
</feature>
<evidence type="ECO:0000256" key="1">
    <source>
        <dbReference type="SAM" id="SignalP"/>
    </source>
</evidence>
<keyword evidence="1" id="KW-0732">Signal</keyword>
<dbReference type="Gene3D" id="2.40.160.20">
    <property type="match status" value="1"/>
</dbReference>
<dbReference type="EMBL" id="VIKR01000006">
    <property type="protein sequence ID" value="TQV71537.1"/>
    <property type="molecule type" value="Genomic_DNA"/>
</dbReference>
<dbReference type="InterPro" id="IPR005618">
    <property type="entry name" value="OMPW"/>
</dbReference>
<dbReference type="PANTHER" id="PTHR36920:SF1">
    <property type="entry name" value="OUTER MEMBRANE PROTEIN W"/>
    <property type="match status" value="1"/>
</dbReference>